<evidence type="ECO:0000256" key="1">
    <source>
        <dbReference type="ARBA" id="ARBA00004571"/>
    </source>
</evidence>
<keyword evidence="6" id="KW-0408">Iron</keyword>
<dbReference type="PANTHER" id="PTHR32552">
    <property type="entry name" value="FERRICHROME IRON RECEPTOR-RELATED"/>
    <property type="match status" value="1"/>
</dbReference>
<evidence type="ECO:0000256" key="10">
    <source>
        <dbReference type="ARBA" id="ARBA00023237"/>
    </source>
</evidence>
<protein>
    <submittedName>
        <fullName evidence="16">TonB-dependent receptor</fullName>
    </submittedName>
</protein>
<evidence type="ECO:0000256" key="11">
    <source>
        <dbReference type="PROSITE-ProRule" id="PRU01360"/>
    </source>
</evidence>
<keyword evidence="2 11" id="KW-0813">Transport</keyword>
<sequence>MPHYFLRLPCLLGCLLILPTAALQAQSPSATEDEDNGYILEEVVVTARKTEQKLSEIPISATVLSGDDLVDRQFLGSAEIAQQVPNLQFKQAFSNTLPAIYIRGVGNSDFNVNANGSVSMYADEVFLNSPISQGFQLFDLERVEVLRGPQGTLYGKNTTGGAINFVSRKPSYQRGGYARLRLGRYDHLRFEGAYETPIGEDRAALRVAVAGNQSDGYVENTFNGEDENALDDFSARLFLDINAGENWDVLLGVNLFRNRADSIRYESRGLIDGADILGYVESPDPFSGAWNFPTGEEVDTLTTSLKLTHHGDGWQFVSITALGNAERFWLEDVDASPNRLLETTWDAEADQVSQEFRIQSDGNGGTTWIAGVYFFDETLDNDIRNDLLGILREQGLPFDPVNGPFNLAQVFRQDSTSYAVFGEATGTLNPRWSWTLGLRLTRDEKEFLSNTFIFEDDLIIPLIDNEFRAISDDEFSGKAGLVFKPNARTNAYLTLSRGFRGGGFKGGAAFLPEEVEPVNPETLNALEIGVKTTNPGRSIGLNASAFVYDYQDLQVFNTVNVGSIPTQVLDNASDARIYGLEAELAMRPTVGWDLRFGLGLLDTEYRDFVLGTGEDFSGNQLIMSPETTFNSQITYWFQTQQRGLFSVRADAVFMDAVFFDSANSSGLTADDYWLLNAAVAYTSAGGKFGIALVAKNLTDELYIRDIVDLSAFGFHEVIYGEPLTYGAEFSARF</sequence>
<feature type="domain" description="TonB-dependent receptor plug" evidence="15">
    <location>
        <begin position="54"/>
        <end position="162"/>
    </location>
</feature>
<name>A0A8J7U686_9BACT</name>
<gene>
    <name evidence="16" type="ORF">J3U88_24485</name>
</gene>
<keyword evidence="13" id="KW-0732">Signal</keyword>
<dbReference type="RefSeq" id="WP_207861632.1">
    <property type="nucleotide sequence ID" value="NZ_JAFREP010000026.1"/>
</dbReference>
<keyword evidence="4" id="KW-0410">Iron transport</keyword>
<evidence type="ECO:0000256" key="7">
    <source>
        <dbReference type="ARBA" id="ARBA00023065"/>
    </source>
</evidence>
<dbReference type="Pfam" id="PF07715">
    <property type="entry name" value="Plug"/>
    <property type="match status" value="1"/>
</dbReference>
<keyword evidence="17" id="KW-1185">Reference proteome</keyword>
<feature type="signal peptide" evidence="13">
    <location>
        <begin position="1"/>
        <end position="25"/>
    </location>
</feature>
<keyword evidence="16" id="KW-0675">Receptor</keyword>
<evidence type="ECO:0000256" key="3">
    <source>
        <dbReference type="ARBA" id="ARBA00022452"/>
    </source>
</evidence>
<evidence type="ECO:0000256" key="6">
    <source>
        <dbReference type="ARBA" id="ARBA00023004"/>
    </source>
</evidence>
<keyword evidence="10 11" id="KW-0998">Cell outer membrane</keyword>
<keyword evidence="3 11" id="KW-1134">Transmembrane beta strand</keyword>
<organism evidence="16 17">
    <name type="scientific">Acanthopleuribacter pedis</name>
    <dbReference type="NCBI Taxonomy" id="442870"/>
    <lineage>
        <taxon>Bacteria</taxon>
        <taxon>Pseudomonadati</taxon>
        <taxon>Acidobacteriota</taxon>
        <taxon>Holophagae</taxon>
        <taxon>Acanthopleuribacterales</taxon>
        <taxon>Acanthopleuribacteraceae</taxon>
        <taxon>Acanthopleuribacter</taxon>
    </lineage>
</organism>
<dbReference type="Gene3D" id="2.40.170.20">
    <property type="entry name" value="TonB-dependent receptor, beta-barrel domain"/>
    <property type="match status" value="1"/>
</dbReference>
<dbReference type="AlphaFoldDB" id="A0A8J7U686"/>
<evidence type="ECO:0000256" key="5">
    <source>
        <dbReference type="ARBA" id="ARBA00022692"/>
    </source>
</evidence>
<evidence type="ECO:0000256" key="8">
    <source>
        <dbReference type="ARBA" id="ARBA00023077"/>
    </source>
</evidence>
<comment type="similarity">
    <text evidence="11 12">Belongs to the TonB-dependent receptor family.</text>
</comment>
<keyword evidence="7" id="KW-0406">Ion transport</keyword>
<proteinExistence type="inferred from homology"/>
<keyword evidence="9 11" id="KW-0472">Membrane</keyword>
<evidence type="ECO:0000313" key="16">
    <source>
        <dbReference type="EMBL" id="MBO1321659.1"/>
    </source>
</evidence>
<dbReference type="GO" id="GO:0009279">
    <property type="term" value="C:cell outer membrane"/>
    <property type="evidence" value="ECO:0007669"/>
    <property type="project" value="UniProtKB-SubCell"/>
</dbReference>
<evidence type="ECO:0000256" key="2">
    <source>
        <dbReference type="ARBA" id="ARBA00022448"/>
    </source>
</evidence>
<evidence type="ECO:0000256" key="13">
    <source>
        <dbReference type="SAM" id="SignalP"/>
    </source>
</evidence>
<dbReference type="SUPFAM" id="SSF56935">
    <property type="entry name" value="Porins"/>
    <property type="match status" value="1"/>
</dbReference>
<dbReference type="GO" id="GO:0006826">
    <property type="term" value="P:iron ion transport"/>
    <property type="evidence" value="ECO:0007669"/>
    <property type="project" value="UniProtKB-KW"/>
</dbReference>
<feature type="chain" id="PRO_5035250163" evidence="13">
    <location>
        <begin position="26"/>
        <end position="733"/>
    </location>
</feature>
<evidence type="ECO:0000256" key="9">
    <source>
        <dbReference type="ARBA" id="ARBA00023136"/>
    </source>
</evidence>
<comment type="subcellular location">
    <subcellularLocation>
        <location evidence="1 11">Cell outer membrane</location>
        <topology evidence="1 11">Multi-pass membrane protein</topology>
    </subcellularLocation>
</comment>
<accession>A0A8J7U686</accession>
<dbReference type="InterPro" id="IPR039426">
    <property type="entry name" value="TonB-dep_rcpt-like"/>
</dbReference>
<evidence type="ECO:0000259" key="15">
    <source>
        <dbReference type="Pfam" id="PF07715"/>
    </source>
</evidence>
<comment type="caution">
    <text evidence="16">The sequence shown here is derived from an EMBL/GenBank/DDBJ whole genome shotgun (WGS) entry which is preliminary data.</text>
</comment>
<evidence type="ECO:0000256" key="4">
    <source>
        <dbReference type="ARBA" id="ARBA00022496"/>
    </source>
</evidence>
<dbReference type="InterPro" id="IPR012910">
    <property type="entry name" value="Plug_dom"/>
</dbReference>
<dbReference type="Pfam" id="PF00593">
    <property type="entry name" value="TonB_dep_Rec_b-barrel"/>
    <property type="match status" value="1"/>
</dbReference>
<keyword evidence="8 12" id="KW-0798">TonB box</keyword>
<dbReference type="EMBL" id="JAFREP010000026">
    <property type="protein sequence ID" value="MBO1321659.1"/>
    <property type="molecule type" value="Genomic_DNA"/>
</dbReference>
<dbReference type="InterPro" id="IPR000531">
    <property type="entry name" value="Beta-barrel_TonB"/>
</dbReference>
<reference evidence="16" key="1">
    <citation type="submission" date="2021-03" db="EMBL/GenBank/DDBJ databases">
        <authorList>
            <person name="Wang G."/>
        </authorList>
    </citation>
    <scope>NUCLEOTIDE SEQUENCE</scope>
    <source>
        <strain evidence="16">KCTC 12899</strain>
    </source>
</reference>
<keyword evidence="5 11" id="KW-0812">Transmembrane</keyword>
<dbReference type="InterPro" id="IPR036942">
    <property type="entry name" value="Beta-barrel_TonB_sf"/>
</dbReference>
<evidence type="ECO:0000313" key="17">
    <source>
        <dbReference type="Proteomes" id="UP000664417"/>
    </source>
</evidence>
<dbReference type="Proteomes" id="UP000664417">
    <property type="component" value="Unassembled WGS sequence"/>
</dbReference>
<dbReference type="PANTHER" id="PTHR32552:SF81">
    <property type="entry name" value="TONB-DEPENDENT OUTER MEMBRANE RECEPTOR"/>
    <property type="match status" value="1"/>
</dbReference>
<evidence type="ECO:0000256" key="12">
    <source>
        <dbReference type="RuleBase" id="RU003357"/>
    </source>
</evidence>
<dbReference type="PROSITE" id="PS52016">
    <property type="entry name" value="TONB_DEPENDENT_REC_3"/>
    <property type="match status" value="1"/>
</dbReference>
<feature type="domain" description="TonB-dependent receptor-like beta-barrel" evidence="14">
    <location>
        <begin position="278"/>
        <end position="697"/>
    </location>
</feature>
<evidence type="ECO:0000259" key="14">
    <source>
        <dbReference type="Pfam" id="PF00593"/>
    </source>
</evidence>